<evidence type="ECO:0000256" key="5">
    <source>
        <dbReference type="SAM" id="MobiDB-lite"/>
    </source>
</evidence>
<sequence>MAKTVSPLGSSGSEESARSRHGVSPQSRVGSPFSRWRSQAEQEHDPTSRVITLVVLMLIISTGILWSCDMFCCPIGKKLISLSERLHAAAPQAGGARSTAGGDAHDEPTDTANGGADSFYAAAGSFRCPQPQRYSREEVARHHVEDDLWIVVDGNVLDVSSFVVQHPGGSVLLDGAGGHDMATEFARFHEPSTVSLFASFCIGRIRGQ</sequence>
<dbReference type="AlphaFoldDB" id="A0AAW0ERV9"/>
<dbReference type="PANTHER" id="PTHR19359:SF25">
    <property type="entry name" value="CYTOCHROME B5 HEME-BINDING DOMAIN-CONTAINING PROTEIN"/>
    <property type="match status" value="1"/>
</dbReference>
<organism evidence="7 8">
    <name type="scientific">Novymonas esmeraldas</name>
    <dbReference type="NCBI Taxonomy" id="1808958"/>
    <lineage>
        <taxon>Eukaryota</taxon>
        <taxon>Discoba</taxon>
        <taxon>Euglenozoa</taxon>
        <taxon>Kinetoplastea</taxon>
        <taxon>Metakinetoplastina</taxon>
        <taxon>Trypanosomatida</taxon>
        <taxon>Trypanosomatidae</taxon>
        <taxon>Novymonas</taxon>
    </lineage>
</organism>
<dbReference type="Gene3D" id="3.10.120.10">
    <property type="entry name" value="Cytochrome b5-like heme/steroid binding domain"/>
    <property type="match status" value="1"/>
</dbReference>
<dbReference type="EMBL" id="JAECZO010000071">
    <property type="protein sequence ID" value="KAK7196236.1"/>
    <property type="molecule type" value="Genomic_DNA"/>
</dbReference>
<name>A0AAW0ERV9_9TRYP</name>
<evidence type="ECO:0000313" key="7">
    <source>
        <dbReference type="EMBL" id="KAK7196236.1"/>
    </source>
</evidence>
<dbReference type="PANTHER" id="PTHR19359">
    <property type="entry name" value="CYTOCHROME B5"/>
    <property type="match status" value="1"/>
</dbReference>
<evidence type="ECO:0000259" key="6">
    <source>
        <dbReference type="PROSITE" id="PS50255"/>
    </source>
</evidence>
<evidence type="ECO:0000256" key="1">
    <source>
        <dbReference type="ARBA" id="ARBA00022617"/>
    </source>
</evidence>
<dbReference type="Pfam" id="PF00173">
    <property type="entry name" value="Cyt-b5"/>
    <property type="match status" value="1"/>
</dbReference>
<keyword evidence="2" id="KW-0479">Metal-binding</keyword>
<evidence type="ECO:0000256" key="4">
    <source>
        <dbReference type="ARBA" id="ARBA00038168"/>
    </source>
</evidence>
<keyword evidence="3" id="KW-0408">Iron</keyword>
<protein>
    <submittedName>
        <fullName evidence="7">Cytochrome b5-like Heme/Steroid binding domain containing protein</fullName>
    </submittedName>
</protein>
<dbReference type="Proteomes" id="UP001430356">
    <property type="component" value="Unassembled WGS sequence"/>
</dbReference>
<evidence type="ECO:0000313" key="8">
    <source>
        <dbReference type="Proteomes" id="UP001430356"/>
    </source>
</evidence>
<dbReference type="InterPro" id="IPR050668">
    <property type="entry name" value="Cytochrome_b5"/>
</dbReference>
<proteinExistence type="inferred from homology"/>
<comment type="caution">
    <text evidence="7">The sequence shown here is derived from an EMBL/GenBank/DDBJ whole genome shotgun (WGS) entry which is preliminary data.</text>
</comment>
<dbReference type="InterPro" id="IPR036400">
    <property type="entry name" value="Cyt_B5-like_heme/steroid_sf"/>
</dbReference>
<gene>
    <name evidence="7" type="ORF">NESM_000559200</name>
</gene>
<evidence type="ECO:0000256" key="2">
    <source>
        <dbReference type="ARBA" id="ARBA00022723"/>
    </source>
</evidence>
<dbReference type="GO" id="GO:0016020">
    <property type="term" value="C:membrane"/>
    <property type="evidence" value="ECO:0007669"/>
    <property type="project" value="TreeGrafter"/>
</dbReference>
<reference evidence="7 8" key="1">
    <citation type="journal article" date="2021" name="MBio">
        <title>A New Model Trypanosomatid, Novymonas esmeraldas: Genomic Perception of Its 'Candidatus Pandoraea novymonadis' Endosymbiont.</title>
        <authorList>
            <person name="Zakharova A."/>
            <person name="Saura A."/>
            <person name="Butenko A."/>
            <person name="Podesvova L."/>
            <person name="Warmusova S."/>
            <person name="Kostygov A.Y."/>
            <person name="Nenarokova A."/>
            <person name="Lukes J."/>
            <person name="Opperdoes F.R."/>
            <person name="Yurchenko V."/>
        </authorList>
    </citation>
    <scope>NUCLEOTIDE SEQUENCE [LARGE SCALE GENOMIC DNA]</scope>
    <source>
        <strain evidence="7 8">E262AT.01</strain>
    </source>
</reference>
<feature type="region of interest" description="Disordered" evidence="5">
    <location>
        <begin position="1"/>
        <end position="44"/>
    </location>
</feature>
<evidence type="ECO:0000256" key="3">
    <source>
        <dbReference type="ARBA" id="ARBA00023004"/>
    </source>
</evidence>
<keyword evidence="1" id="KW-0349">Heme</keyword>
<dbReference type="GO" id="GO:0046872">
    <property type="term" value="F:metal ion binding"/>
    <property type="evidence" value="ECO:0007669"/>
    <property type="project" value="UniProtKB-KW"/>
</dbReference>
<dbReference type="InterPro" id="IPR001199">
    <property type="entry name" value="Cyt_B5-like_heme/steroid-bd"/>
</dbReference>
<dbReference type="SMART" id="SM01117">
    <property type="entry name" value="Cyt-b5"/>
    <property type="match status" value="1"/>
</dbReference>
<dbReference type="SUPFAM" id="SSF55856">
    <property type="entry name" value="Cytochrome b5-like heme/steroid binding domain"/>
    <property type="match status" value="1"/>
</dbReference>
<comment type="similarity">
    <text evidence="4">Belongs to the cytochrome b5 family.</text>
</comment>
<feature type="region of interest" description="Disordered" evidence="5">
    <location>
        <begin position="93"/>
        <end position="114"/>
    </location>
</feature>
<dbReference type="PROSITE" id="PS50255">
    <property type="entry name" value="CYTOCHROME_B5_2"/>
    <property type="match status" value="1"/>
</dbReference>
<accession>A0AAW0ERV9</accession>
<feature type="domain" description="Cytochrome b5 heme-binding" evidence="6">
    <location>
        <begin position="131"/>
        <end position="206"/>
    </location>
</feature>
<dbReference type="GO" id="GO:0020037">
    <property type="term" value="F:heme binding"/>
    <property type="evidence" value="ECO:0007669"/>
    <property type="project" value="TreeGrafter"/>
</dbReference>
<keyword evidence="8" id="KW-1185">Reference proteome</keyword>